<evidence type="ECO:0000313" key="2">
    <source>
        <dbReference type="Proteomes" id="UP001234297"/>
    </source>
</evidence>
<name>A0ACC2MIG2_PERAE</name>
<evidence type="ECO:0000313" key="1">
    <source>
        <dbReference type="EMBL" id="KAJ8645424.1"/>
    </source>
</evidence>
<reference evidence="1 2" key="1">
    <citation type="journal article" date="2022" name="Hortic Res">
        <title>A haplotype resolved chromosomal level avocado genome allows analysis of novel avocado genes.</title>
        <authorList>
            <person name="Nath O."/>
            <person name="Fletcher S.J."/>
            <person name="Hayward A."/>
            <person name="Shaw L.M."/>
            <person name="Masouleh A.K."/>
            <person name="Furtado A."/>
            <person name="Henry R.J."/>
            <person name="Mitter N."/>
        </authorList>
    </citation>
    <scope>NUCLEOTIDE SEQUENCE [LARGE SCALE GENOMIC DNA]</scope>
    <source>
        <strain evidence="2">cv. Hass</strain>
    </source>
</reference>
<dbReference type="EMBL" id="CM056810">
    <property type="protein sequence ID" value="KAJ8645424.1"/>
    <property type="molecule type" value="Genomic_DNA"/>
</dbReference>
<sequence length="73" mass="8109">MDSNNIGQIEVLLVVMDQENPPKLGKAQKLIVETVRDWDFTGLEEVDEVPGVGGEGEADFPPIGGRFCCRRRH</sequence>
<dbReference type="Proteomes" id="UP001234297">
    <property type="component" value="Chromosome 2"/>
</dbReference>
<comment type="caution">
    <text evidence="1">The sequence shown here is derived from an EMBL/GenBank/DDBJ whole genome shotgun (WGS) entry which is preliminary data.</text>
</comment>
<protein>
    <submittedName>
        <fullName evidence="1">Uncharacterized protein</fullName>
    </submittedName>
</protein>
<accession>A0ACC2MIG2</accession>
<organism evidence="1 2">
    <name type="scientific">Persea americana</name>
    <name type="common">Avocado</name>
    <dbReference type="NCBI Taxonomy" id="3435"/>
    <lineage>
        <taxon>Eukaryota</taxon>
        <taxon>Viridiplantae</taxon>
        <taxon>Streptophyta</taxon>
        <taxon>Embryophyta</taxon>
        <taxon>Tracheophyta</taxon>
        <taxon>Spermatophyta</taxon>
        <taxon>Magnoliopsida</taxon>
        <taxon>Magnoliidae</taxon>
        <taxon>Laurales</taxon>
        <taxon>Lauraceae</taxon>
        <taxon>Persea</taxon>
    </lineage>
</organism>
<proteinExistence type="predicted"/>
<keyword evidence="2" id="KW-1185">Reference proteome</keyword>
<gene>
    <name evidence="1" type="ORF">MRB53_007172</name>
</gene>